<comment type="caution">
    <text evidence="1">The sequence shown here is derived from an EMBL/GenBank/DDBJ whole genome shotgun (WGS) entry which is preliminary data.</text>
</comment>
<dbReference type="AlphaFoldDB" id="A0AA39WZV0"/>
<evidence type="ECO:0000313" key="2">
    <source>
        <dbReference type="Proteomes" id="UP001174934"/>
    </source>
</evidence>
<sequence length="304" mass="33720">MVGLFLCLWTKWTSESSKLTLTCRFPSKQCDTDEKATRYAKHISVLEGRPGPFVKEVYGMACWLRIADFNGWCQDPNVVSDPQEQDVLHRGDRLREDGRGETYSTILAAGHNCAIIVSDKNSFLAPTGVDASMPREAADGLGLFMPSGYLWVSRWFVKLFKMVYTKVPRDHMLYSALTVTALDWGPEQRGATMRVPDVLGASWRNDKDGWLTIRDVNGARPIKDKAPYFAAPSSDSSGEHAPCRGAPLGKALFLVVAFIARRRLPGGPIRPLSCSTSASLPQIGLPPFDSLFTIDLHCKSRRHS</sequence>
<proteinExistence type="predicted"/>
<accession>A0AA39WZV0</accession>
<organism evidence="1 2">
    <name type="scientific">Bombardia bombarda</name>
    <dbReference type="NCBI Taxonomy" id="252184"/>
    <lineage>
        <taxon>Eukaryota</taxon>
        <taxon>Fungi</taxon>
        <taxon>Dikarya</taxon>
        <taxon>Ascomycota</taxon>
        <taxon>Pezizomycotina</taxon>
        <taxon>Sordariomycetes</taxon>
        <taxon>Sordariomycetidae</taxon>
        <taxon>Sordariales</taxon>
        <taxon>Lasiosphaeriaceae</taxon>
        <taxon>Bombardia</taxon>
    </lineage>
</organism>
<keyword evidence="2" id="KW-1185">Reference proteome</keyword>
<dbReference type="Proteomes" id="UP001174934">
    <property type="component" value="Unassembled WGS sequence"/>
</dbReference>
<reference evidence="1" key="1">
    <citation type="submission" date="2023-06" db="EMBL/GenBank/DDBJ databases">
        <title>Genome-scale phylogeny and comparative genomics of the fungal order Sordariales.</title>
        <authorList>
            <consortium name="Lawrence Berkeley National Laboratory"/>
            <person name="Hensen N."/>
            <person name="Bonometti L."/>
            <person name="Westerberg I."/>
            <person name="Brannstrom I.O."/>
            <person name="Guillou S."/>
            <person name="Cros-Aarteil S."/>
            <person name="Calhoun S."/>
            <person name="Haridas S."/>
            <person name="Kuo A."/>
            <person name="Mondo S."/>
            <person name="Pangilinan J."/>
            <person name="Riley R."/>
            <person name="LaButti K."/>
            <person name="Andreopoulos B."/>
            <person name="Lipzen A."/>
            <person name="Chen C."/>
            <person name="Yanf M."/>
            <person name="Daum C."/>
            <person name="Ng V."/>
            <person name="Clum A."/>
            <person name="Steindorff A."/>
            <person name="Ohm R."/>
            <person name="Martin F."/>
            <person name="Silar P."/>
            <person name="Natvig D."/>
            <person name="Lalanne C."/>
            <person name="Gautier V."/>
            <person name="Ament-velasquez S.L."/>
            <person name="Kruys A."/>
            <person name="Hutchinson M.I."/>
            <person name="Powell A.J."/>
            <person name="Barry K."/>
            <person name="Miller A.N."/>
            <person name="Grigoriev I.V."/>
            <person name="Debuchy R."/>
            <person name="Gladieux P."/>
            <person name="Thoren M.H."/>
            <person name="Johannesson H."/>
        </authorList>
    </citation>
    <scope>NUCLEOTIDE SEQUENCE</scope>
    <source>
        <strain evidence="1">SMH3391-2</strain>
    </source>
</reference>
<protein>
    <submittedName>
        <fullName evidence="1">Uncharacterized protein</fullName>
    </submittedName>
</protein>
<dbReference type="EMBL" id="JAULSR010000003">
    <property type="protein sequence ID" value="KAK0624688.1"/>
    <property type="molecule type" value="Genomic_DNA"/>
</dbReference>
<evidence type="ECO:0000313" key="1">
    <source>
        <dbReference type="EMBL" id="KAK0624688.1"/>
    </source>
</evidence>
<name>A0AA39WZV0_9PEZI</name>
<gene>
    <name evidence="1" type="ORF">B0T17DRAFT_507746</name>
</gene>